<feature type="region of interest" description="Disordered" evidence="2">
    <location>
        <begin position="379"/>
        <end position="409"/>
    </location>
</feature>
<dbReference type="GO" id="GO:0008356">
    <property type="term" value="P:asymmetric cell division"/>
    <property type="evidence" value="ECO:0007669"/>
    <property type="project" value="InterPro"/>
</dbReference>
<dbReference type="Proteomes" id="UP001159364">
    <property type="component" value="Linkage Group LG10"/>
</dbReference>
<organism evidence="3 4">
    <name type="scientific">Erythroxylum novogranatense</name>
    <dbReference type="NCBI Taxonomy" id="1862640"/>
    <lineage>
        <taxon>Eukaryota</taxon>
        <taxon>Viridiplantae</taxon>
        <taxon>Streptophyta</taxon>
        <taxon>Embryophyta</taxon>
        <taxon>Tracheophyta</taxon>
        <taxon>Spermatophyta</taxon>
        <taxon>Magnoliopsida</taxon>
        <taxon>eudicotyledons</taxon>
        <taxon>Gunneridae</taxon>
        <taxon>Pentapetalae</taxon>
        <taxon>rosids</taxon>
        <taxon>fabids</taxon>
        <taxon>Malpighiales</taxon>
        <taxon>Erythroxylaceae</taxon>
        <taxon>Erythroxylum</taxon>
    </lineage>
</organism>
<reference evidence="3 4" key="1">
    <citation type="submission" date="2021-09" db="EMBL/GenBank/DDBJ databases">
        <title>Genomic insights and catalytic innovation underlie evolution of tropane alkaloids biosynthesis.</title>
        <authorList>
            <person name="Wang Y.-J."/>
            <person name="Tian T."/>
            <person name="Huang J.-P."/>
            <person name="Huang S.-X."/>
        </authorList>
    </citation>
    <scope>NUCLEOTIDE SEQUENCE [LARGE SCALE GENOMIC DNA]</scope>
    <source>
        <strain evidence="3">KIB-2018</strain>
        <tissue evidence="3">Leaf</tissue>
    </source>
</reference>
<feature type="coiled-coil region" evidence="1">
    <location>
        <begin position="297"/>
        <end position="324"/>
    </location>
</feature>
<sequence length="409" mass="45776">MDLWIVGYVAKCCHNISRGKVGLSWLSPGASKCENLEAPSYKPQRLEREKKGTSKNGGKISEEIFLDFNEIDSVSERVVSTSGYDENLEKLETNDDYHILSCMSLELGITTHANLKGNNSRNGLTGDILEKPGSSFKDEVADRTKIDSFHAQTRTGGTQSVEAENVRWVSPLTRLNTGEICKEELNNSQKFGRESDTNLQTGSLDGTILLCLGVSIGLIASFVVNRREVGKVKELLKQTENLVQDVQEEIEMRDALTLDQDFEADIARGELGAIMTKKKKKKFSPRELCLRLHEVIQAGLEEHVKELESALESSQRKVQIEESDHRKTWRKLSSSKMGFSSVDESWAAKVDGKFMRNSLVKNLPDEALDAHIEACEELRKTNESDEEESISVDYGNNHQIHGENDSLQP</sequence>
<evidence type="ECO:0000313" key="4">
    <source>
        <dbReference type="Proteomes" id="UP001159364"/>
    </source>
</evidence>
<dbReference type="PANTHER" id="PTHR33476:SF7">
    <property type="entry name" value="EMB|CAB62613.1"/>
    <property type="match status" value="1"/>
</dbReference>
<evidence type="ECO:0000313" key="3">
    <source>
        <dbReference type="EMBL" id="KAJ8752756.1"/>
    </source>
</evidence>
<keyword evidence="4" id="KW-1185">Reference proteome</keyword>
<dbReference type="AlphaFoldDB" id="A0AAV8SKF4"/>
<evidence type="ECO:0000256" key="1">
    <source>
        <dbReference type="SAM" id="Coils"/>
    </source>
</evidence>
<dbReference type="PANTHER" id="PTHR33476">
    <property type="entry name" value="EMB|CAB62613.1"/>
    <property type="match status" value="1"/>
</dbReference>
<comment type="caution">
    <text evidence="3">The sequence shown here is derived from an EMBL/GenBank/DDBJ whole genome shotgun (WGS) entry which is preliminary data.</text>
</comment>
<accession>A0AAV8SKF4</accession>
<evidence type="ECO:0000256" key="2">
    <source>
        <dbReference type="SAM" id="MobiDB-lite"/>
    </source>
</evidence>
<gene>
    <name evidence="3" type="ORF">K2173_007066</name>
</gene>
<name>A0AAV8SKF4_9ROSI</name>
<dbReference type="InterPro" id="IPR040348">
    <property type="entry name" value="POLAR-like"/>
</dbReference>
<proteinExistence type="predicted"/>
<keyword evidence="1" id="KW-0175">Coiled coil</keyword>
<protein>
    <submittedName>
        <fullName evidence="3">Uncharacterized protein</fullName>
    </submittedName>
</protein>
<feature type="compositionally biased region" description="Basic and acidic residues" evidence="2">
    <location>
        <begin position="400"/>
        <end position="409"/>
    </location>
</feature>
<dbReference type="EMBL" id="JAIWQS010000010">
    <property type="protein sequence ID" value="KAJ8752756.1"/>
    <property type="molecule type" value="Genomic_DNA"/>
</dbReference>